<evidence type="ECO:0000256" key="5">
    <source>
        <dbReference type="ARBA" id="ARBA00022729"/>
    </source>
</evidence>
<comment type="similarity">
    <text evidence="2">Belongs to the OmpP1/FadL family.</text>
</comment>
<dbReference type="GO" id="GO:0009279">
    <property type="term" value="C:cell outer membrane"/>
    <property type="evidence" value="ECO:0007669"/>
    <property type="project" value="UniProtKB-SubCell"/>
</dbReference>
<evidence type="ECO:0000256" key="8">
    <source>
        <dbReference type="SAM" id="SignalP"/>
    </source>
</evidence>
<evidence type="ECO:0000256" key="2">
    <source>
        <dbReference type="ARBA" id="ARBA00008163"/>
    </source>
</evidence>
<sequence length="419" mass="44829">MLKLRQLPLAVAIAAASSQLNAAGFAVNEHSTNGLGRANAGEAAIAEDASILSHNPAGLTRLDQPTLTGSIAYVDASVDVTGNSGIAPLDDAYTSKDVAPAQVVPAAYFALPINDRLTYGVGLYSDFGFKTDYDKDFAGINDADVSDIVTVYLTNSLGFKVNDQLSLGAGVSIVKAHAELSSSVPTAVPFVGGKSAMDLEGDDTSYGWNIGALYEFNDNTRIGISYKSEVDLEFDGEISSELYNGQAHPIFNPSGLDWNTDGGADLTLPAMLEIAAYHAFNDQFAIHGSITRTYWSSFDELAISIDNGQTPPPVVDESWNDVMRYAVGATYKLNQDVTLRAGYAKDQTPTDNEHRTLRLPDGDRNLYSVGASWDVSDNFVVDAAYQYLDGQQSNILEKGHSYKTATSANLFSVGGSYKF</sequence>
<keyword evidence="3" id="KW-1134">Transmembrane beta strand</keyword>
<keyword evidence="4" id="KW-0812">Transmembrane</keyword>
<dbReference type="Gene3D" id="2.40.160.60">
    <property type="entry name" value="Outer membrane protein transport protein (OMPP1/FadL/TodX)"/>
    <property type="match status" value="1"/>
</dbReference>
<dbReference type="GO" id="GO:0015483">
    <property type="term" value="F:long-chain fatty acid transporting porin activity"/>
    <property type="evidence" value="ECO:0007669"/>
    <property type="project" value="TreeGrafter"/>
</dbReference>
<gene>
    <name evidence="9" type="ORF">EDC56_0245</name>
</gene>
<dbReference type="Pfam" id="PF03349">
    <property type="entry name" value="Toluene_X"/>
    <property type="match status" value="1"/>
</dbReference>
<dbReference type="RefSeq" id="WP_162844043.1">
    <property type="nucleotide sequence ID" value="NZ_RKHR01000003.1"/>
</dbReference>
<dbReference type="InterPro" id="IPR005017">
    <property type="entry name" value="OMPP1/FadL/TodX"/>
</dbReference>
<evidence type="ECO:0000313" key="10">
    <source>
        <dbReference type="Proteomes" id="UP000275394"/>
    </source>
</evidence>
<reference evidence="9 10" key="1">
    <citation type="submission" date="2018-11" db="EMBL/GenBank/DDBJ databases">
        <title>Genomic Encyclopedia of Type Strains, Phase IV (KMG-IV): sequencing the most valuable type-strain genomes for metagenomic binning, comparative biology and taxonomic classification.</title>
        <authorList>
            <person name="Goeker M."/>
        </authorList>
    </citation>
    <scope>NUCLEOTIDE SEQUENCE [LARGE SCALE GENOMIC DNA]</scope>
    <source>
        <strain evidence="9 10">DSM 100316</strain>
    </source>
</reference>
<keyword evidence="5 8" id="KW-0732">Signal</keyword>
<dbReference type="Proteomes" id="UP000275394">
    <property type="component" value="Unassembled WGS sequence"/>
</dbReference>
<dbReference type="PANTHER" id="PTHR35093">
    <property type="entry name" value="OUTER MEMBRANE PROTEIN NMB0088-RELATED"/>
    <property type="match status" value="1"/>
</dbReference>
<keyword evidence="6" id="KW-0472">Membrane</keyword>
<evidence type="ECO:0000256" key="4">
    <source>
        <dbReference type="ARBA" id="ARBA00022692"/>
    </source>
</evidence>
<dbReference type="SUPFAM" id="SSF56935">
    <property type="entry name" value="Porins"/>
    <property type="match status" value="1"/>
</dbReference>
<dbReference type="AlphaFoldDB" id="A0A3N2DYI5"/>
<keyword evidence="7" id="KW-0998">Cell outer membrane</keyword>
<evidence type="ECO:0000256" key="6">
    <source>
        <dbReference type="ARBA" id="ARBA00023136"/>
    </source>
</evidence>
<feature type="chain" id="PRO_5018008513" evidence="8">
    <location>
        <begin position="23"/>
        <end position="419"/>
    </location>
</feature>
<evidence type="ECO:0000256" key="1">
    <source>
        <dbReference type="ARBA" id="ARBA00004571"/>
    </source>
</evidence>
<proteinExistence type="inferred from homology"/>
<evidence type="ECO:0000256" key="3">
    <source>
        <dbReference type="ARBA" id="ARBA00022452"/>
    </source>
</evidence>
<name>A0A3N2DYI5_9GAMM</name>
<feature type="signal peptide" evidence="8">
    <location>
        <begin position="1"/>
        <end position="22"/>
    </location>
</feature>
<protein>
    <submittedName>
        <fullName evidence="9">Long-chain fatty acid transport protein</fullName>
    </submittedName>
</protein>
<evidence type="ECO:0000256" key="7">
    <source>
        <dbReference type="ARBA" id="ARBA00023237"/>
    </source>
</evidence>
<dbReference type="PANTHER" id="PTHR35093:SF8">
    <property type="entry name" value="OUTER MEMBRANE PROTEIN NMB0088-RELATED"/>
    <property type="match status" value="1"/>
</dbReference>
<comment type="caution">
    <text evidence="9">The sequence shown here is derived from an EMBL/GenBank/DDBJ whole genome shotgun (WGS) entry which is preliminary data.</text>
</comment>
<organism evidence="9 10">
    <name type="scientific">Sinobacterium caligoides</name>
    <dbReference type="NCBI Taxonomy" id="933926"/>
    <lineage>
        <taxon>Bacteria</taxon>
        <taxon>Pseudomonadati</taxon>
        <taxon>Pseudomonadota</taxon>
        <taxon>Gammaproteobacteria</taxon>
        <taxon>Cellvibrionales</taxon>
        <taxon>Spongiibacteraceae</taxon>
        <taxon>Sinobacterium</taxon>
    </lineage>
</organism>
<accession>A0A3N2DYI5</accession>
<keyword evidence="10" id="KW-1185">Reference proteome</keyword>
<evidence type="ECO:0000313" key="9">
    <source>
        <dbReference type="EMBL" id="ROS04732.1"/>
    </source>
</evidence>
<comment type="subcellular location">
    <subcellularLocation>
        <location evidence="1">Cell outer membrane</location>
        <topology evidence="1">Multi-pass membrane protein</topology>
    </subcellularLocation>
</comment>
<dbReference type="EMBL" id="RKHR01000003">
    <property type="protein sequence ID" value="ROS04732.1"/>
    <property type="molecule type" value="Genomic_DNA"/>
</dbReference>